<proteinExistence type="inferred from homology"/>
<dbReference type="Pfam" id="PF02900">
    <property type="entry name" value="LigB"/>
    <property type="match status" value="1"/>
</dbReference>
<dbReference type="SUPFAM" id="SSF53213">
    <property type="entry name" value="LigB-like"/>
    <property type="match status" value="1"/>
</dbReference>
<evidence type="ECO:0000256" key="6">
    <source>
        <dbReference type="ARBA" id="ARBA00022797"/>
    </source>
</evidence>
<comment type="subunit">
    <text evidence="5 10">Homotetramer.</text>
</comment>
<evidence type="ECO:0000256" key="10">
    <source>
        <dbReference type="HAMAP-Rule" id="MF_01653"/>
    </source>
</evidence>
<evidence type="ECO:0000256" key="9">
    <source>
        <dbReference type="ARBA" id="ARBA00023004"/>
    </source>
</evidence>
<evidence type="ECO:0000256" key="2">
    <source>
        <dbReference type="ARBA" id="ARBA00001843"/>
    </source>
</evidence>
<keyword evidence="6 10" id="KW-0058">Aromatic hydrocarbons catabolism</keyword>
<comment type="cofactor">
    <cofactor evidence="10">
        <name>Fe(2+)</name>
        <dbReference type="ChEBI" id="CHEBI:29033"/>
    </cofactor>
</comment>
<dbReference type="HOGENOM" id="CLU_078149_0_0_11"/>
<sequence length="314" mass="33800">MTAALLSMSHSPLLDHVDPGPEVAAAVTGAFDQARSFVRDFDPDLIVNFGPDHYNGFFYELMPTVCIGYDAVSIGDYGSQAGPLNVPTETARELAGFVLDQGLDTAVSLRMEVDHGAVQPLELMFGDIAAQPVIPIFLNCVAPPFSPVQRIRLLGRAIGSFFARSDQRVLFLASGGLSHDPPVPRIATATPEQREFLLGGGRHLTAAARDERQQRVISTARDFAAGTAAIKDLAPEWDRALMDILASGDLTPLDAWTPDWMTEVAGNSSHEVRTWIAAYAALGAVGEYAVTYSFYRPIREYIAGFGVTTATLTG</sequence>
<dbReference type="EMBL" id="CP001737">
    <property type="protein sequence ID" value="ACV77745.1"/>
    <property type="molecule type" value="Genomic_DNA"/>
</dbReference>
<reference evidence="13" key="1">
    <citation type="submission" date="2009-09" db="EMBL/GenBank/DDBJ databases">
        <title>The complete genome of Nakamurella multipartita DSM 44233.</title>
        <authorList>
            <consortium name="US DOE Joint Genome Institute (JGI-PGF)"/>
            <person name="Lucas S."/>
            <person name="Copeland A."/>
            <person name="Lapidus A."/>
            <person name="Glavina del Rio T."/>
            <person name="Dalin E."/>
            <person name="Tice H."/>
            <person name="Bruce D."/>
            <person name="Goodwin L."/>
            <person name="Pitluck S."/>
            <person name="Kyrpides N."/>
            <person name="Mavromatis K."/>
            <person name="Ivanova N."/>
            <person name="Ovchinnikova G."/>
            <person name="Sims D."/>
            <person name="Meincke L."/>
            <person name="Brettin T."/>
            <person name="Detter J.C."/>
            <person name="Han C."/>
            <person name="Larimer F."/>
            <person name="Land M."/>
            <person name="Hauser L."/>
            <person name="Markowitz V."/>
            <person name="Cheng J.-F."/>
            <person name="Hugenholtz P."/>
            <person name="Woyke T."/>
            <person name="Wu D."/>
            <person name="Klenk H.-P."/>
            <person name="Eisen J.A."/>
        </authorList>
    </citation>
    <scope>NUCLEOTIDE SEQUENCE [LARGE SCALE GENOMIC DNA]</scope>
    <source>
        <strain evidence="13">ATCC 700099 / DSM 44233 / CIP 104796 / JCM 9543 / NBRC 105858 / Y-104</strain>
    </source>
</reference>
<feature type="domain" description="Extradiol ring-cleavage dioxygenase class III enzyme subunit B" evidence="11">
    <location>
        <begin position="6"/>
        <end position="305"/>
    </location>
</feature>
<dbReference type="Gene3D" id="3.40.830.10">
    <property type="entry name" value="LigB-like"/>
    <property type="match status" value="1"/>
</dbReference>
<keyword evidence="9 10" id="KW-0408">Iron</keyword>
<keyword evidence="7 10" id="KW-0223">Dioxygenase</keyword>
<comment type="catalytic activity">
    <reaction evidence="1 10">
        <text>(2E)-3-(2,3-dihydroxyphenyl)prop-2-enoate + O2 = (2Z,4E,7E)-2-hydroxy-6-oxonona-2,4,7-trienedioate + H(+)</text>
        <dbReference type="Rhea" id="RHEA:25054"/>
        <dbReference type="ChEBI" id="CHEBI:15378"/>
        <dbReference type="ChEBI" id="CHEBI:15379"/>
        <dbReference type="ChEBI" id="CHEBI:58642"/>
        <dbReference type="ChEBI" id="CHEBI:66888"/>
        <dbReference type="EC" id="1.13.11.16"/>
    </reaction>
</comment>
<evidence type="ECO:0000256" key="8">
    <source>
        <dbReference type="ARBA" id="ARBA00023002"/>
    </source>
</evidence>
<dbReference type="NCBIfam" id="NF009910">
    <property type="entry name" value="PRK13370.1-4"/>
    <property type="match status" value="1"/>
</dbReference>
<keyword evidence="13" id="KW-1185">Reference proteome</keyword>
<feature type="active site" description="Proton donor" evidence="10">
    <location>
        <position position="115"/>
    </location>
</feature>
<evidence type="ECO:0000313" key="12">
    <source>
        <dbReference type="EMBL" id="ACV77745.1"/>
    </source>
</evidence>
<dbReference type="eggNOG" id="COG3384">
    <property type="taxonomic scope" value="Bacteria"/>
</dbReference>
<dbReference type="GO" id="GO:0047070">
    <property type="term" value="F:3-carboxyethylcatechol 2,3-dioxygenase activity"/>
    <property type="evidence" value="ECO:0007669"/>
    <property type="project" value="UniProtKB-UniRule"/>
</dbReference>
<dbReference type="UniPathway" id="UPA00714"/>
<evidence type="ECO:0000313" key="13">
    <source>
        <dbReference type="Proteomes" id="UP000002218"/>
    </source>
</evidence>
<dbReference type="KEGG" id="nml:Namu_1342"/>
<dbReference type="HAMAP" id="MF_01653">
    <property type="entry name" value="MhpB"/>
    <property type="match status" value="1"/>
</dbReference>
<comment type="pathway">
    <text evidence="3 10">Aromatic compound metabolism; 3-phenylpropanoate degradation.</text>
</comment>
<dbReference type="STRING" id="479431.Namu_1342"/>
<dbReference type="RefSeq" id="WP_015746652.1">
    <property type="nucleotide sequence ID" value="NC_013235.1"/>
</dbReference>
<organism evidence="12 13">
    <name type="scientific">Nakamurella multipartita (strain ATCC 700099 / DSM 44233 / CIP 104796 / JCM 9543 / NBRC 105858 / Y-104)</name>
    <name type="common">Microsphaera multipartita</name>
    <dbReference type="NCBI Taxonomy" id="479431"/>
    <lineage>
        <taxon>Bacteria</taxon>
        <taxon>Bacillati</taxon>
        <taxon>Actinomycetota</taxon>
        <taxon>Actinomycetes</taxon>
        <taxon>Nakamurellales</taxon>
        <taxon>Nakamurellaceae</taxon>
        <taxon>Nakamurella</taxon>
    </lineage>
</organism>
<comment type="function">
    <text evidence="10">Catalyzes the non-heme iron(II)-dependent oxidative cleavage of 2,3-dihydroxyphenylpropionic acid and 2,3-dihydroxicinnamic acid into 2-hydroxy-6-ketononadienedioate and 2-hydroxy-6-ketononatrienedioate, respectively.</text>
</comment>
<protein>
    <recommendedName>
        <fullName evidence="10">2,3-dihydroxyphenylpropionate/2,3-dihydroxicinnamic acid 1,2-dioxygenase</fullName>
        <ecNumber evidence="10">1.13.11.16</ecNumber>
    </recommendedName>
    <alternativeName>
        <fullName evidence="10">3-carboxyethylcatechol 2,3-dioxygenase</fullName>
    </alternativeName>
</protein>
<dbReference type="CDD" id="cd07365">
    <property type="entry name" value="MhpB_like"/>
    <property type="match status" value="1"/>
</dbReference>
<evidence type="ECO:0000256" key="7">
    <source>
        <dbReference type="ARBA" id="ARBA00022964"/>
    </source>
</evidence>
<dbReference type="InParanoid" id="C8XDT1"/>
<dbReference type="GO" id="GO:0008198">
    <property type="term" value="F:ferrous iron binding"/>
    <property type="evidence" value="ECO:0007669"/>
    <property type="project" value="InterPro"/>
</dbReference>
<reference evidence="12 13" key="2">
    <citation type="journal article" date="2010" name="Stand. Genomic Sci.">
        <title>Complete genome sequence of Nakamurella multipartita type strain (Y-104).</title>
        <authorList>
            <person name="Tice H."/>
            <person name="Mayilraj S."/>
            <person name="Sims D."/>
            <person name="Lapidus A."/>
            <person name="Nolan M."/>
            <person name="Lucas S."/>
            <person name="Glavina Del Rio T."/>
            <person name="Copeland A."/>
            <person name="Cheng J.F."/>
            <person name="Meincke L."/>
            <person name="Bruce D."/>
            <person name="Goodwin L."/>
            <person name="Pitluck S."/>
            <person name="Ivanova N."/>
            <person name="Mavromatis K."/>
            <person name="Ovchinnikova G."/>
            <person name="Pati A."/>
            <person name="Chen A."/>
            <person name="Palaniappan K."/>
            <person name="Land M."/>
            <person name="Hauser L."/>
            <person name="Chang Y.J."/>
            <person name="Jeffries C.D."/>
            <person name="Detter J.C."/>
            <person name="Brettin T."/>
            <person name="Rohde M."/>
            <person name="Goker M."/>
            <person name="Bristow J."/>
            <person name="Eisen J.A."/>
            <person name="Markowitz V."/>
            <person name="Hugenholtz P."/>
            <person name="Kyrpides N.C."/>
            <person name="Klenk H.P."/>
            <person name="Chen F."/>
        </authorList>
    </citation>
    <scope>NUCLEOTIDE SEQUENCE [LARGE SCALE GENOMIC DNA]</scope>
    <source>
        <strain evidence="13">ATCC 700099 / DSM 44233 / CIP 104796 / JCM 9543 / NBRC 105858 / Y-104</strain>
    </source>
</reference>
<evidence type="ECO:0000256" key="5">
    <source>
        <dbReference type="ARBA" id="ARBA00011881"/>
    </source>
</evidence>
<dbReference type="InterPro" id="IPR004183">
    <property type="entry name" value="Xdiol_dOase_suB"/>
</dbReference>
<evidence type="ECO:0000256" key="4">
    <source>
        <dbReference type="ARBA" id="ARBA00007030"/>
    </source>
</evidence>
<evidence type="ECO:0000256" key="3">
    <source>
        <dbReference type="ARBA" id="ARBA00005207"/>
    </source>
</evidence>
<evidence type="ECO:0000259" key="11">
    <source>
        <dbReference type="Pfam" id="PF02900"/>
    </source>
</evidence>
<dbReference type="EC" id="1.13.11.16" evidence="10"/>
<gene>
    <name evidence="10" type="primary">mhpB</name>
    <name evidence="12" type="ordered locus">Namu_1342</name>
</gene>
<dbReference type="GO" id="GO:0019380">
    <property type="term" value="P:3-phenylpropionate catabolic process"/>
    <property type="evidence" value="ECO:0007669"/>
    <property type="project" value="UniProtKB-UniRule"/>
</dbReference>
<dbReference type="InterPro" id="IPR023789">
    <property type="entry name" value="DHPP/DHXA_dioxygenase"/>
</dbReference>
<comment type="catalytic activity">
    <reaction evidence="2 10">
        <text>3-(2,3-dihydroxyphenyl)propanoate + O2 = (2Z,4E)-2-hydroxy-6-oxonona-2,4-dienedioate + H(+)</text>
        <dbReference type="Rhea" id="RHEA:23840"/>
        <dbReference type="ChEBI" id="CHEBI:15378"/>
        <dbReference type="ChEBI" id="CHEBI:15379"/>
        <dbReference type="ChEBI" id="CHEBI:46951"/>
        <dbReference type="ChEBI" id="CHEBI:66887"/>
        <dbReference type="EC" id="1.13.11.16"/>
    </reaction>
</comment>
<evidence type="ECO:0000256" key="1">
    <source>
        <dbReference type="ARBA" id="ARBA00001748"/>
    </source>
</evidence>
<feature type="active site" description="Proton acceptor" evidence="10">
    <location>
        <position position="179"/>
    </location>
</feature>
<dbReference type="AlphaFoldDB" id="C8XDT1"/>
<accession>C8XDT1</accession>
<comment type="similarity">
    <text evidence="4 10">Belongs to the LigB/MhpB extradiol dioxygenase family.</text>
</comment>
<dbReference type="OrthoDB" id="8673673at2"/>
<keyword evidence="8 10" id="KW-0560">Oxidoreductase</keyword>
<name>C8XDT1_NAKMY</name>
<dbReference type="Proteomes" id="UP000002218">
    <property type="component" value="Chromosome"/>
</dbReference>